<dbReference type="PANTHER" id="PTHR14098:SF2">
    <property type="entry name" value="CYTOKINE-DEPENDENT HEMATOPOIETIC CELL LINKER"/>
    <property type="match status" value="1"/>
</dbReference>
<dbReference type="Pfam" id="PF00017">
    <property type="entry name" value="SH2"/>
    <property type="match status" value="1"/>
</dbReference>
<dbReference type="GO" id="GO:0005737">
    <property type="term" value="C:cytoplasm"/>
    <property type="evidence" value="ECO:0007669"/>
    <property type="project" value="UniProtKB-ARBA"/>
</dbReference>
<feature type="domain" description="SH2" evidence="3">
    <location>
        <begin position="78"/>
        <end position="204"/>
    </location>
</feature>
<evidence type="ECO:0000256" key="1">
    <source>
        <dbReference type="ARBA" id="ARBA00022999"/>
    </source>
</evidence>
<dbReference type="SUPFAM" id="SSF55550">
    <property type="entry name" value="SH2 domain"/>
    <property type="match status" value="1"/>
</dbReference>
<dbReference type="GeneTree" id="ENSGT00940000156835"/>
<accession>A0AAY4E7G7</accession>
<sequence length="216" mass="25637">MRYKIITLRCKLCRISSFQGLKSTQRFTYQIKYFNPPVKLNKLRTISSCLIEHRGILQKYTKLKKYTHTHTHTYIYKYNYPHVLRNVFFFFIKSAHKILNAGINMNPFVLQQEGAFLVRDCSKSTAREPYVLVVFYDNRVFNIQIRFDQSTQKYSLGTGLRTHDTFDSVADIIKFHSIFPVILIDGRNPRNDQQKRNCVLMYPSHWLPSHVLSLFK</sequence>
<gene>
    <name evidence="4" type="primary">NAA50</name>
</gene>
<evidence type="ECO:0000259" key="3">
    <source>
        <dbReference type="PROSITE" id="PS50001"/>
    </source>
</evidence>
<dbReference type="GO" id="GO:0035556">
    <property type="term" value="P:intracellular signal transduction"/>
    <property type="evidence" value="ECO:0007669"/>
    <property type="project" value="TreeGrafter"/>
</dbReference>
<dbReference type="InterPro" id="IPR051751">
    <property type="entry name" value="Immunoreceptor_sig_adapters"/>
</dbReference>
<dbReference type="PANTHER" id="PTHR14098">
    <property type="entry name" value="SH2 DOMAIN CONTAINING PROTEIN"/>
    <property type="match status" value="1"/>
</dbReference>
<dbReference type="FunFam" id="3.30.505.10:FF:000016">
    <property type="entry name" value="B-cell linker protein isoform 2"/>
    <property type="match status" value="1"/>
</dbReference>
<dbReference type="Gene3D" id="3.30.505.10">
    <property type="entry name" value="SH2 domain"/>
    <property type="match status" value="1"/>
</dbReference>
<evidence type="ECO:0000256" key="2">
    <source>
        <dbReference type="PROSITE-ProRule" id="PRU00191"/>
    </source>
</evidence>
<evidence type="ECO:0000313" key="5">
    <source>
        <dbReference type="Proteomes" id="UP000694580"/>
    </source>
</evidence>
<dbReference type="AlphaFoldDB" id="A0AAY4E7G7"/>
<dbReference type="Proteomes" id="UP000694580">
    <property type="component" value="Chromosome 18"/>
</dbReference>
<keyword evidence="5" id="KW-1185">Reference proteome</keyword>
<reference evidence="4" key="2">
    <citation type="submission" date="2025-08" db="UniProtKB">
        <authorList>
            <consortium name="Ensembl"/>
        </authorList>
    </citation>
    <scope>IDENTIFICATION</scope>
</reference>
<dbReference type="PROSITE" id="PS50001">
    <property type="entry name" value="SH2"/>
    <property type="match status" value="1"/>
</dbReference>
<protein>
    <recommendedName>
        <fullName evidence="3">SH2 domain-containing protein</fullName>
    </recommendedName>
</protein>
<evidence type="ECO:0000313" key="4">
    <source>
        <dbReference type="Ensembl" id="ENSDCDP00010053545.1"/>
    </source>
</evidence>
<dbReference type="SMART" id="SM00252">
    <property type="entry name" value="SH2"/>
    <property type="match status" value="1"/>
</dbReference>
<name>A0AAY4E7G7_9TELE</name>
<dbReference type="InterPro" id="IPR036860">
    <property type="entry name" value="SH2_dom_sf"/>
</dbReference>
<proteinExistence type="predicted"/>
<dbReference type="GO" id="GO:0007169">
    <property type="term" value="P:cell surface receptor protein tyrosine kinase signaling pathway"/>
    <property type="evidence" value="ECO:0007669"/>
    <property type="project" value="TreeGrafter"/>
</dbReference>
<organism evidence="4 5">
    <name type="scientific">Denticeps clupeoides</name>
    <name type="common">denticle herring</name>
    <dbReference type="NCBI Taxonomy" id="299321"/>
    <lineage>
        <taxon>Eukaryota</taxon>
        <taxon>Metazoa</taxon>
        <taxon>Chordata</taxon>
        <taxon>Craniata</taxon>
        <taxon>Vertebrata</taxon>
        <taxon>Euteleostomi</taxon>
        <taxon>Actinopterygii</taxon>
        <taxon>Neopterygii</taxon>
        <taxon>Teleostei</taxon>
        <taxon>Clupei</taxon>
        <taxon>Clupeiformes</taxon>
        <taxon>Denticipitoidei</taxon>
        <taxon>Denticipitidae</taxon>
        <taxon>Denticeps</taxon>
    </lineage>
</organism>
<dbReference type="Ensembl" id="ENSDCDT00010064050.1">
    <property type="protein sequence ID" value="ENSDCDP00010053545.1"/>
    <property type="gene ID" value="ENSDCDG00010031076.1"/>
</dbReference>
<reference evidence="4 5" key="1">
    <citation type="submission" date="2020-06" db="EMBL/GenBank/DDBJ databases">
        <authorList>
            <consortium name="Wellcome Sanger Institute Data Sharing"/>
        </authorList>
    </citation>
    <scope>NUCLEOTIDE SEQUENCE [LARGE SCALE GENOMIC DNA]</scope>
</reference>
<keyword evidence="1 2" id="KW-0727">SH2 domain</keyword>
<reference evidence="4" key="3">
    <citation type="submission" date="2025-09" db="UniProtKB">
        <authorList>
            <consortium name="Ensembl"/>
        </authorList>
    </citation>
    <scope>IDENTIFICATION</scope>
</reference>
<dbReference type="InterPro" id="IPR000980">
    <property type="entry name" value="SH2"/>
</dbReference>